<dbReference type="InterPro" id="IPR022028">
    <property type="entry name" value="DUF3604"/>
</dbReference>
<feature type="chain" id="PRO_5032862092" evidence="1">
    <location>
        <begin position="22"/>
        <end position="624"/>
    </location>
</feature>
<comment type="caution">
    <text evidence="2">The sequence shown here is derived from an EMBL/GenBank/DDBJ whole genome shotgun (WGS) entry which is preliminary data.</text>
</comment>
<dbReference type="PROSITE" id="PS51257">
    <property type="entry name" value="PROKAR_LIPOPROTEIN"/>
    <property type="match status" value="1"/>
</dbReference>
<dbReference type="AlphaFoldDB" id="A0A844XGT6"/>
<feature type="signal peptide" evidence="1">
    <location>
        <begin position="1"/>
        <end position="21"/>
    </location>
</feature>
<name>A0A844XGT6_9SPHN</name>
<evidence type="ECO:0000313" key="2">
    <source>
        <dbReference type="EMBL" id="MWV29236.1"/>
    </source>
</evidence>
<organism evidence="2 3">
    <name type="scientific">Aurantiacibacter rhizosphaerae</name>
    <dbReference type="NCBI Taxonomy" id="2691582"/>
    <lineage>
        <taxon>Bacteria</taxon>
        <taxon>Pseudomonadati</taxon>
        <taxon>Pseudomonadota</taxon>
        <taxon>Alphaproteobacteria</taxon>
        <taxon>Sphingomonadales</taxon>
        <taxon>Erythrobacteraceae</taxon>
        <taxon>Aurantiacibacter</taxon>
    </lineage>
</organism>
<gene>
    <name evidence="2" type="ORF">GRF63_15130</name>
</gene>
<keyword evidence="3" id="KW-1185">Reference proteome</keyword>
<reference evidence="2 3" key="1">
    <citation type="submission" date="2019-12" db="EMBL/GenBank/DDBJ databases">
        <authorList>
            <person name="Lee S.D."/>
        </authorList>
    </citation>
    <scope>NUCLEOTIDE SEQUENCE [LARGE SCALE GENOMIC DNA]</scope>
    <source>
        <strain evidence="2 3">GH3-10</strain>
    </source>
</reference>
<dbReference type="Pfam" id="PF12228">
    <property type="entry name" value="DUF3604"/>
    <property type="match status" value="1"/>
</dbReference>
<dbReference type="Proteomes" id="UP000461409">
    <property type="component" value="Unassembled WGS sequence"/>
</dbReference>
<dbReference type="EMBL" id="WUBR01000003">
    <property type="protein sequence ID" value="MWV29236.1"/>
    <property type="molecule type" value="Genomic_DNA"/>
</dbReference>
<reference evidence="2 3" key="2">
    <citation type="submission" date="2020-02" db="EMBL/GenBank/DDBJ databases">
        <title>Erythrobacter dongmakensis sp. nov., isolated from a tidal mudflat.</title>
        <authorList>
            <person name="Kim I.S."/>
        </authorList>
    </citation>
    <scope>NUCLEOTIDE SEQUENCE [LARGE SCALE GENOMIC DNA]</scope>
    <source>
        <strain evidence="2 3">GH3-10</strain>
    </source>
</reference>
<sequence length="624" mass="68795">MTLRFGLSISLALALAACSQAEPAPMNDGEVAAVTLDPAPADGDRQLLWGDTHVHSRNSTDAFASGVGSVDIDTAYRFARGIPVVFRKTGERVQIDSPLDFIVMADHAENLGINARVERGDEQVLSTSLGKSWWDILQTDGAQAMTRAIMGLSISEEERNDYLAPVLTDAIRQTSWDEQIAAAERHNRPGEFTAMIGWEWSSTPNMRNLHRVVMTNVNGDVARQFLPFSYYISDRPEDLWSFFEQTHARTGADFVGMPHNSNLSDGRMFATTDSDGDDFTVDYARRRSRWEPVAEITQYKGTSETHPQLSPTDEFADFELRNMLLTGQATAVSEGSYLRSALLNGMKEQQRLGVNPFAFGIGGASDSHTGLSSQRENRFEGKMAEDHSPAERLGPDRVASIFPNVEMSAGGLTGIWSDANDRQSIFDAFRRREVFATTGPRIGLRMFAGQNFTRSDLLSPQFGRIGYAKGVPMGGTLLPMRTGQAPQFAIVAVKDPAAANLDRVQVVKGWIDANGVAREKVFNVAWSGERSLRGDGTLADVGNTVDLATARYTNTIGAAELSTLWRDPEFDPAQPAFYYVRVLQIPTPRQHVFDALAMGIDPLTIDLPPTIRERAWSSPLWYMP</sequence>
<proteinExistence type="predicted"/>
<protein>
    <submittedName>
        <fullName evidence="2">DUF3604 domain-containing protein</fullName>
    </submittedName>
</protein>
<keyword evidence="1" id="KW-0732">Signal</keyword>
<evidence type="ECO:0000256" key="1">
    <source>
        <dbReference type="SAM" id="SignalP"/>
    </source>
</evidence>
<dbReference type="RefSeq" id="WP_160486840.1">
    <property type="nucleotide sequence ID" value="NZ_WUBR01000003.1"/>
</dbReference>
<accession>A0A844XGT6</accession>
<evidence type="ECO:0000313" key="3">
    <source>
        <dbReference type="Proteomes" id="UP000461409"/>
    </source>
</evidence>